<dbReference type="Pfam" id="PF02897">
    <property type="entry name" value="Peptidase_S9_N"/>
    <property type="match status" value="1"/>
</dbReference>
<dbReference type="EMBL" id="AP027729">
    <property type="protein sequence ID" value="BDZ43009.1"/>
    <property type="molecule type" value="Genomic_DNA"/>
</dbReference>
<evidence type="ECO:0000313" key="3">
    <source>
        <dbReference type="EMBL" id="BDZ43009.1"/>
    </source>
</evidence>
<feature type="compositionally biased region" description="Low complexity" evidence="1">
    <location>
        <begin position="486"/>
        <end position="505"/>
    </location>
</feature>
<evidence type="ECO:0000313" key="4">
    <source>
        <dbReference type="Proteomes" id="UP001321475"/>
    </source>
</evidence>
<feature type="compositionally biased region" description="Polar residues" evidence="1">
    <location>
        <begin position="545"/>
        <end position="554"/>
    </location>
</feature>
<dbReference type="InterPro" id="IPR023302">
    <property type="entry name" value="Pept_S9A_N"/>
</dbReference>
<accession>A0ABN6XDU2</accession>
<dbReference type="Gene3D" id="2.130.10.120">
    <property type="entry name" value="Prolyl oligopeptidase, N-terminal domain"/>
    <property type="match status" value="1"/>
</dbReference>
<evidence type="ECO:0000256" key="1">
    <source>
        <dbReference type="SAM" id="MobiDB-lite"/>
    </source>
</evidence>
<sequence>MPSQPIVPPETEHRAASADPWEWLEDVDGPRALEWVRARNADTATDLASTRSFEHTRARTREILDSDAKIPAAAWAGGLLYNFWRDGDHPRGVWRRTTPESYRTDAPEWETVLDLDALSADEGESWVWHGASILRPDCRRALVSLSPGGSDADVTRELDLVDLRFVPPEEGGFHRPLAKGGLGWIDHDTVFVQTDLGPGTTTTSGYPRTARRWRRGTPLAEAETVFEGREDDLYIAAAHLRTPGFERDVVHRSIDFYTGDLYLLDHPTDPTNPAGAVGAVDGGDAPGLVHVDVPASAEAGIRRDLLVVELRDDWDLRREGGALHPAGSLLATDLDEFLAGDRRLTVLFAPTPSTSLAGATWTRSHLVLTVLDDVRTRLVVLTPPTPDQAGAEHPTRAATSDTPTGWRERAVTGLPELGTVGVRALETDESDDVWLTVTDHLTPTTLALLAIPADGPVDAGLADPLKASPAGSTRAAWCRGSTSRCRTTARGSRTSSSVGRTSWTGPRAQPAHPGQATVQMTVQMTVRVIGRARVRASERAPRPCSTGTAGSRSR</sequence>
<dbReference type="SUPFAM" id="SSF50993">
    <property type="entry name" value="Peptidase/esterase 'gauge' domain"/>
    <property type="match status" value="1"/>
</dbReference>
<name>A0ABN6XDU2_9CELL</name>
<feature type="region of interest" description="Disordered" evidence="1">
    <location>
        <begin position="383"/>
        <end position="404"/>
    </location>
</feature>
<feature type="region of interest" description="Disordered" evidence="1">
    <location>
        <begin position="534"/>
        <end position="554"/>
    </location>
</feature>
<feature type="domain" description="Peptidase S9A N-terminal" evidence="2">
    <location>
        <begin position="11"/>
        <end position="420"/>
    </location>
</feature>
<gene>
    <name evidence="3" type="ORF">GCM10025865_23080</name>
</gene>
<proteinExistence type="predicted"/>
<dbReference type="InterPro" id="IPR029058">
    <property type="entry name" value="AB_hydrolase_fold"/>
</dbReference>
<dbReference type="PANTHER" id="PTHR42881:SF13">
    <property type="entry name" value="PROLYL ENDOPEPTIDASE"/>
    <property type="match status" value="1"/>
</dbReference>
<reference evidence="4" key="1">
    <citation type="journal article" date="2019" name="Int. J. Syst. Evol. Microbiol.">
        <title>The Global Catalogue of Microorganisms (GCM) 10K type strain sequencing project: providing services to taxonomists for standard genome sequencing and annotation.</title>
        <authorList>
            <consortium name="The Broad Institute Genomics Platform"/>
            <consortium name="The Broad Institute Genome Sequencing Center for Infectious Disease"/>
            <person name="Wu L."/>
            <person name="Ma J."/>
        </authorList>
    </citation>
    <scope>NUCLEOTIDE SEQUENCE [LARGE SCALE GENOMIC DNA]</scope>
    <source>
        <strain evidence="4">NBRC 108565</strain>
    </source>
</reference>
<feature type="region of interest" description="Disordered" evidence="1">
    <location>
        <begin position="486"/>
        <end position="515"/>
    </location>
</feature>
<organism evidence="3 4">
    <name type="scientific">Paraoerskovia sediminicola</name>
    <dbReference type="NCBI Taxonomy" id="1138587"/>
    <lineage>
        <taxon>Bacteria</taxon>
        <taxon>Bacillati</taxon>
        <taxon>Actinomycetota</taxon>
        <taxon>Actinomycetes</taxon>
        <taxon>Micrococcales</taxon>
        <taxon>Cellulomonadaceae</taxon>
        <taxon>Paraoerskovia</taxon>
    </lineage>
</organism>
<protein>
    <recommendedName>
        <fullName evidence="2">Peptidase S9A N-terminal domain-containing protein</fullName>
    </recommendedName>
</protein>
<keyword evidence="4" id="KW-1185">Reference proteome</keyword>
<dbReference type="PANTHER" id="PTHR42881">
    <property type="entry name" value="PROLYL ENDOPEPTIDASE"/>
    <property type="match status" value="1"/>
</dbReference>
<evidence type="ECO:0000259" key="2">
    <source>
        <dbReference type="Pfam" id="PF02897"/>
    </source>
</evidence>
<dbReference type="Gene3D" id="3.40.50.1820">
    <property type="entry name" value="alpha/beta hydrolase"/>
    <property type="match status" value="1"/>
</dbReference>
<dbReference type="Proteomes" id="UP001321475">
    <property type="component" value="Chromosome"/>
</dbReference>
<dbReference type="InterPro" id="IPR051167">
    <property type="entry name" value="Prolyl_oligopep/macrocyclase"/>
</dbReference>